<keyword evidence="1" id="KW-1133">Transmembrane helix</keyword>
<reference evidence="2" key="1">
    <citation type="journal article" date="2014" name="Int. J. Syst. Evol. Microbiol.">
        <title>Complete genome sequence of Corynebacterium casei LMG S-19264T (=DSM 44701T), isolated from a smear-ripened cheese.</title>
        <authorList>
            <consortium name="US DOE Joint Genome Institute (JGI-PGF)"/>
            <person name="Walter F."/>
            <person name="Albersmeier A."/>
            <person name="Kalinowski J."/>
            <person name="Ruckert C."/>
        </authorList>
    </citation>
    <scope>NUCLEOTIDE SEQUENCE</scope>
    <source>
        <strain evidence="2">CGMCC 1.16548</strain>
    </source>
</reference>
<feature type="transmembrane region" description="Helical" evidence="1">
    <location>
        <begin position="116"/>
        <end position="136"/>
    </location>
</feature>
<keyword evidence="3" id="KW-1185">Reference proteome</keyword>
<gene>
    <name evidence="2" type="ORF">GCM10011600_22550</name>
</gene>
<sequence>MAQAKDDSAQPTPADEVPEEIVVEEDEIVVEEAPTTESATATATLTDEKVESPLAGERVVYVSTPTPPKPHSNRIVGSLLALAGTLVFAVGYGLVGAAYIALTGSTLGFGDFITDAIFWIPVLFFTIGFVLVAVLVNRAAWWVHVLSSLLVAFITYFGSIGMLLLVHQIAGSSVGFIATAFSPFVIAATIVAREVSIWVGLLISRRGTRLTARNRAEREAFDAEQKASDGATAPAA</sequence>
<dbReference type="EMBL" id="BNAI01000004">
    <property type="protein sequence ID" value="GHF20995.1"/>
    <property type="molecule type" value="Genomic_DNA"/>
</dbReference>
<evidence type="ECO:0000313" key="2">
    <source>
        <dbReference type="EMBL" id="GHF20995.1"/>
    </source>
</evidence>
<organism evidence="2 3">
    <name type="scientific">Pseudolysinimonas yzui</name>
    <dbReference type="NCBI Taxonomy" id="2708254"/>
    <lineage>
        <taxon>Bacteria</taxon>
        <taxon>Bacillati</taxon>
        <taxon>Actinomycetota</taxon>
        <taxon>Actinomycetes</taxon>
        <taxon>Micrococcales</taxon>
        <taxon>Microbacteriaceae</taxon>
        <taxon>Pseudolysinimonas</taxon>
    </lineage>
</organism>
<accession>A0A8J3GRS4</accession>
<protein>
    <submittedName>
        <fullName evidence="2">Uncharacterized protein</fullName>
    </submittedName>
</protein>
<evidence type="ECO:0000256" key="1">
    <source>
        <dbReference type="SAM" id="Phobius"/>
    </source>
</evidence>
<reference evidence="2" key="2">
    <citation type="submission" date="2020-09" db="EMBL/GenBank/DDBJ databases">
        <authorList>
            <person name="Sun Q."/>
            <person name="Zhou Y."/>
        </authorList>
    </citation>
    <scope>NUCLEOTIDE SEQUENCE</scope>
    <source>
        <strain evidence="2">CGMCC 1.16548</strain>
    </source>
</reference>
<feature type="transmembrane region" description="Helical" evidence="1">
    <location>
        <begin position="176"/>
        <end position="203"/>
    </location>
</feature>
<comment type="caution">
    <text evidence="2">The sequence shown here is derived from an EMBL/GenBank/DDBJ whole genome shotgun (WGS) entry which is preliminary data.</text>
</comment>
<dbReference type="RefSeq" id="WP_191283604.1">
    <property type="nucleotide sequence ID" value="NZ_BNAI01000004.1"/>
</dbReference>
<proteinExistence type="predicted"/>
<feature type="transmembrane region" description="Helical" evidence="1">
    <location>
        <begin position="148"/>
        <end position="170"/>
    </location>
</feature>
<dbReference type="Proteomes" id="UP000617531">
    <property type="component" value="Unassembled WGS sequence"/>
</dbReference>
<evidence type="ECO:0000313" key="3">
    <source>
        <dbReference type="Proteomes" id="UP000617531"/>
    </source>
</evidence>
<keyword evidence="1" id="KW-0472">Membrane</keyword>
<name>A0A8J3GRS4_9MICO</name>
<keyword evidence="1" id="KW-0812">Transmembrane</keyword>
<dbReference type="AlphaFoldDB" id="A0A8J3GRS4"/>
<feature type="transmembrane region" description="Helical" evidence="1">
    <location>
        <begin position="79"/>
        <end position="101"/>
    </location>
</feature>